<evidence type="ECO:0000313" key="3">
    <source>
        <dbReference type="Proteomes" id="UP000269221"/>
    </source>
</evidence>
<comment type="caution">
    <text evidence="2">The sequence shown here is derived from an EMBL/GenBank/DDBJ whole genome shotgun (WGS) entry which is preliminary data.</text>
</comment>
<reference evidence="2 3" key="1">
    <citation type="submission" date="2018-07" db="EMBL/GenBank/DDBJ databases">
        <title>A high quality draft genome assembly of the barn swallow (H. rustica rustica).</title>
        <authorList>
            <person name="Formenti G."/>
            <person name="Chiara M."/>
            <person name="Poveda L."/>
            <person name="Francoijs K.-J."/>
            <person name="Bonisoli-Alquati A."/>
            <person name="Canova L."/>
            <person name="Gianfranceschi L."/>
            <person name="Horner D.S."/>
            <person name="Saino N."/>
        </authorList>
    </citation>
    <scope>NUCLEOTIDE SEQUENCE [LARGE SCALE GENOMIC DNA]</scope>
    <source>
        <strain evidence="2">Chelidonia</strain>
        <tissue evidence="2">Blood</tissue>
    </source>
</reference>
<proteinExistence type="predicted"/>
<dbReference type="AlphaFoldDB" id="A0A3M0JFN5"/>
<protein>
    <submittedName>
        <fullName evidence="2">Uncharacterized protein</fullName>
    </submittedName>
</protein>
<evidence type="ECO:0000256" key="1">
    <source>
        <dbReference type="SAM" id="MobiDB-lite"/>
    </source>
</evidence>
<evidence type="ECO:0000313" key="2">
    <source>
        <dbReference type="EMBL" id="RMB99120.1"/>
    </source>
</evidence>
<feature type="region of interest" description="Disordered" evidence="1">
    <location>
        <begin position="35"/>
        <end position="55"/>
    </location>
</feature>
<name>A0A3M0JFN5_HIRRU</name>
<accession>A0A3M0JFN5</accession>
<sequence length="112" mass="12132">MVSTHARASSGTVVWKGTDSWPCQLTRSCGALDPTRPRQQAQVVQGNDGGDRNADSAEWVTRFNWSPGVRPPDLQAGDDLWLALVNTATECSQSGGHTGYYLLGRLLGSWTQ</sequence>
<organism evidence="2 3">
    <name type="scientific">Hirundo rustica rustica</name>
    <dbReference type="NCBI Taxonomy" id="333673"/>
    <lineage>
        <taxon>Eukaryota</taxon>
        <taxon>Metazoa</taxon>
        <taxon>Chordata</taxon>
        <taxon>Craniata</taxon>
        <taxon>Vertebrata</taxon>
        <taxon>Euteleostomi</taxon>
        <taxon>Archelosauria</taxon>
        <taxon>Archosauria</taxon>
        <taxon>Dinosauria</taxon>
        <taxon>Saurischia</taxon>
        <taxon>Theropoda</taxon>
        <taxon>Coelurosauria</taxon>
        <taxon>Aves</taxon>
        <taxon>Neognathae</taxon>
        <taxon>Neoaves</taxon>
        <taxon>Telluraves</taxon>
        <taxon>Australaves</taxon>
        <taxon>Passeriformes</taxon>
        <taxon>Sylvioidea</taxon>
        <taxon>Hirundinidae</taxon>
        <taxon>Hirundo</taxon>
    </lineage>
</organism>
<dbReference type="EMBL" id="QRBI01000150">
    <property type="protein sequence ID" value="RMB99120.1"/>
    <property type="molecule type" value="Genomic_DNA"/>
</dbReference>
<keyword evidence="3" id="KW-1185">Reference proteome</keyword>
<gene>
    <name evidence="2" type="ORF">DUI87_24309</name>
</gene>
<dbReference type="Proteomes" id="UP000269221">
    <property type="component" value="Unassembled WGS sequence"/>
</dbReference>